<dbReference type="RefSeq" id="WP_210759884.1">
    <property type="nucleotide sequence ID" value="NZ_CP060139.1"/>
</dbReference>
<dbReference type="Proteomes" id="UP000516305">
    <property type="component" value="Chromosome"/>
</dbReference>
<keyword evidence="1" id="KW-0378">Hydrolase</keyword>
<dbReference type="EMBL" id="CP060139">
    <property type="protein sequence ID" value="QNR25357.1"/>
    <property type="molecule type" value="Genomic_DNA"/>
</dbReference>
<evidence type="ECO:0000259" key="2">
    <source>
        <dbReference type="Pfam" id="PF00326"/>
    </source>
</evidence>
<dbReference type="SUPFAM" id="SSF53474">
    <property type="entry name" value="alpha/beta-Hydrolases"/>
    <property type="match status" value="1"/>
</dbReference>
<sequence>MTLFLRYFICFLALNSISLQGQNILLESRLIEDLSKTPIYSRLSETIDGQTQWKKEYQYLDSIEIYSISYLSDGLKINGLMVKPKAEGKYPCIIYNRGGNRNTGSLKIAHGATLLGQMASKGYVVIASQYRGSGGSEGQEEFGGADVNDVLILPRVLQEIPAADTSAIGLFGWSRGGMMTYRALSEGMKVKAAVVGGALADMPANIEDRPEMEKGVLAELVPNYEANKEAELQKRSAVSWPEKFPKDVPILLLHGNADWRVKADQSLKLALLLDQERVPYRLMIFEGGDHGISEFREEVSDEVIAWFDRFLKDGEALPNMKYHGR</sequence>
<name>A0A7H0VI09_9FLAO</name>
<dbReference type="InterPro" id="IPR001375">
    <property type="entry name" value="Peptidase_S9_cat"/>
</dbReference>
<dbReference type="InterPro" id="IPR029058">
    <property type="entry name" value="AB_hydrolase_fold"/>
</dbReference>
<dbReference type="PANTHER" id="PTHR42776:SF27">
    <property type="entry name" value="DIPEPTIDYL PEPTIDASE FAMILY MEMBER 6"/>
    <property type="match status" value="1"/>
</dbReference>
<reference evidence="3 4" key="1">
    <citation type="submission" date="2020-08" db="EMBL/GenBank/DDBJ databases">
        <title>Croceimicrobium hydrocarbonivorans gen. nov., sp. nov., a novel marine bacterium isolated from a bacterial consortium that degrades polyethylene terephthalate.</title>
        <authorList>
            <person name="Liu R."/>
        </authorList>
    </citation>
    <scope>NUCLEOTIDE SEQUENCE [LARGE SCALE GENOMIC DNA]</scope>
    <source>
        <strain evidence="3 4">A20-9</strain>
    </source>
</reference>
<evidence type="ECO:0000313" key="4">
    <source>
        <dbReference type="Proteomes" id="UP000516305"/>
    </source>
</evidence>
<evidence type="ECO:0000256" key="1">
    <source>
        <dbReference type="ARBA" id="ARBA00022801"/>
    </source>
</evidence>
<dbReference type="Pfam" id="PF00326">
    <property type="entry name" value="Peptidase_S9"/>
    <property type="match status" value="1"/>
</dbReference>
<organism evidence="3 4">
    <name type="scientific">Croceimicrobium hydrocarbonivorans</name>
    <dbReference type="NCBI Taxonomy" id="2761580"/>
    <lineage>
        <taxon>Bacteria</taxon>
        <taxon>Pseudomonadati</taxon>
        <taxon>Bacteroidota</taxon>
        <taxon>Flavobacteriia</taxon>
        <taxon>Flavobacteriales</taxon>
        <taxon>Owenweeksiaceae</taxon>
        <taxon>Croceimicrobium</taxon>
    </lineage>
</organism>
<dbReference type="AlphaFoldDB" id="A0A7H0VI09"/>
<dbReference type="GO" id="GO:0004252">
    <property type="term" value="F:serine-type endopeptidase activity"/>
    <property type="evidence" value="ECO:0007669"/>
    <property type="project" value="TreeGrafter"/>
</dbReference>
<accession>A0A7H0VI09</accession>
<proteinExistence type="predicted"/>
<protein>
    <submittedName>
        <fullName evidence="3">Prolyl oligopeptidase family serine peptidase</fullName>
    </submittedName>
</protein>
<gene>
    <name evidence="3" type="ORF">H4K34_05820</name>
</gene>
<dbReference type="GO" id="GO:0006508">
    <property type="term" value="P:proteolysis"/>
    <property type="evidence" value="ECO:0007669"/>
    <property type="project" value="InterPro"/>
</dbReference>
<evidence type="ECO:0000313" key="3">
    <source>
        <dbReference type="EMBL" id="QNR25357.1"/>
    </source>
</evidence>
<dbReference type="Gene3D" id="3.40.50.1820">
    <property type="entry name" value="alpha/beta hydrolase"/>
    <property type="match status" value="1"/>
</dbReference>
<feature type="domain" description="Peptidase S9 prolyl oligopeptidase catalytic" evidence="2">
    <location>
        <begin position="118"/>
        <end position="312"/>
    </location>
</feature>
<dbReference type="PANTHER" id="PTHR42776">
    <property type="entry name" value="SERINE PEPTIDASE S9 FAMILY MEMBER"/>
    <property type="match status" value="1"/>
</dbReference>
<dbReference type="KEGG" id="chyd:H4K34_05820"/>
<keyword evidence="4" id="KW-1185">Reference proteome</keyword>